<dbReference type="EMBL" id="JAMXLR010000055">
    <property type="protein sequence ID" value="MCO6045377.1"/>
    <property type="molecule type" value="Genomic_DNA"/>
</dbReference>
<evidence type="ECO:0000313" key="2">
    <source>
        <dbReference type="EMBL" id="MCO6045377.1"/>
    </source>
</evidence>
<gene>
    <name evidence="2" type="ORF">NG895_15815</name>
</gene>
<evidence type="ECO:0000256" key="1">
    <source>
        <dbReference type="SAM" id="SignalP"/>
    </source>
</evidence>
<dbReference type="Proteomes" id="UP001155241">
    <property type="component" value="Unassembled WGS sequence"/>
</dbReference>
<protein>
    <recommendedName>
        <fullName evidence="4">Secreted protein with PEP-CTERM sorting signal</fullName>
    </recommendedName>
</protein>
<accession>A0A9X2FAF1</accession>
<proteinExistence type="predicted"/>
<sequence>MMRQHFGQRAYTQLALVGTTCLLAVFFAANATASIQTGDIVGLDNAPGSPGGIFYLDDESGNKVTDTFCVQLEEFVNFNSDYKVADAYATTTLGSGSRSLTSFAAWLYDRYLNGVEGSGPALSNFDFSNAYGQSDYSAASFQANELQLAIWEAMGYTPAEIGGVNGGWYDTYDGKVAGWETEFNNDVTNGVWSGTGDVYVLNLLSKDGNGEYSIDAQDQLIRHPSMQAVPEAGSVLVWLSVAGGCIALAFQTSRKS</sequence>
<evidence type="ECO:0008006" key="4">
    <source>
        <dbReference type="Google" id="ProtNLM"/>
    </source>
</evidence>
<evidence type="ECO:0000313" key="3">
    <source>
        <dbReference type="Proteomes" id="UP001155241"/>
    </source>
</evidence>
<keyword evidence="1" id="KW-0732">Signal</keyword>
<comment type="caution">
    <text evidence="2">The sequence shown here is derived from an EMBL/GenBank/DDBJ whole genome shotgun (WGS) entry which is preliminary data.</text>
</comment>
<feature type="chain" id="PRO_5040870907" description="Secreted protein with PEP-CTERM sorting signal" evidence="1">
    <location>
        <begin position="32"/>
        <end position="256"/>
    </location>
</feature>
<dbReference type="RefSeq" id="WP_252853492.1">
    <property type="nucleotide sequence ID" value="NZ_JAMXLR010000055.1"/>
</dbReference>
<name>A0A9X2FAF1_9BACT</name>
<reference evidence="2" key="1">
    <citation type="submission" date="2022-06" db="EMBL/GenBank/DDBJ databases">
        <title>Aeoliella straminimaris, a novel planctomycete from sediments.</title>
        <authorList>
            <person name="Vitorino I.R."/>
            <person name="Lage O.M."/>
        </authorList>
    </citation>
    <scope>NUCLEOTIDE SEQUENCE</scope>
    <source>
        <strain evidence="2">ICT_H6.2</strain>
    </source>
</reference>
<dbReference type="AlphaFoldDB" id="A0A9X2FAF1"/>
<feature type="signal peptide" evidence="1">
    <location>
        <begin position="1"/>
        <end position="31"/>
    </location>
</feature>
<keyword evidence="3" id="KW-1185">Reference proteome</keyword>
<organism evidence="2 3">
    <name type="scientific">Aeoliella straminimaris</name>
    <dbReference type="NCBI Taxonomy" id="2954799"/>
    <lineage>
        <taxon>Bacteria</taxon>
        <taxon>Pseudomonadati</taxon>
        <taxon>Planctomycetota</taxon>
        <taxon>Planctomycetia</taxon>
        <taxon>Pirellulales</taxon>
        <taxon>Lacipirellulaceae</taxon>
        <taxon>Aeoliella</taxon>
    </lineage>
</organism>